<organism evidence="13 14">
    <name type="scientific">Rhodofomes roseus</name>
    <dbReference type="NCBI Taxonomy" id="34475"/>
    <lineage>
        <taxon>Eukaryota</taxon>
        <taxon>Fungi</taxon>
        <taxon>Dikarya</taxon>
        <taxon>Basidiomycota</taxon>
        <taxon>Agaricomycotina</taxon>
        <taxon>Agaricomycetes</taxon>
        <taxon>Polyporales</taxon>
        <taxon>Rhodofomes</taxon>
    </lineage>
</organism>
<dbReference type="InterPro" id="IPR006218">
    <property type="entry name" value="DAHP1/KDSA"/>
</dbReference>
<evidence type="ECO:0000256" key="6">
    <source>
        <dbReference type="ARBA" id="ARBA00022679"/>
    </source>
</evidence>
<reference evidence="13 14" key="1">
    <citation type="submission" date="2019-01" db="EMBL/GenBank/DDBJ databases">
        <title>Genome sequencing of the rare red list fungi Fomitopsis rosea.</title>
        <authorList>
            <person name="Buettner E."/>
            <person name="Kellner H."/>
        </authorList>
    </citation>
    <scope>NUCLEOTIDE SEQUENCE [LARGE SCALE GENOMIC DNA]</scope>
    <source>
        <strain evidence="13 14">DSM 105464</strain>
    </source>
</reference>
<evidence type="ECO:0000256" key="10">
    <source>
        <dbReference type="ARBA" id="ARBA00032193"/>
    </source>
</evidence>
<dbReference type="AlphaFoldDB" id="A0A4Y9Z858"/>
<evidence type="ECO:0000313" key="13">
    <source>
        <dbReference type="EMBL" id="TFY69549.1"/>
    </source>
</evidence>
<dbReference type="EMBL" id="SEKV01000008">
    <property type="protein sequence ID" value="TFY69549.1"/>
    <property type="molecule type" value="Genomic_DNA"/>
</dbReference>
<evidence type="ECO:0000259" key="12">
    <source>
        <dbReference type="Pfam" id="PF00793"/>
    </source>
</evidence>
<dbReference type="PANTHER" id="PTHR21225:SF12">
    <property type="entry name" value="PHOSPHO-2-DEHYDRO-3-DEOXYHEPTONATE ALDOLASE, TYROSINE-INHIBITED"/>
    <property type="match status" value="1"/>
</dbReference>
<evidence type="ECO:0000256" key="9">
    <source>
        <dbReference type="ARBA" id="ARBA00031349"/>
    </source>
</evidence>
<evidence type="ECO:0000256" key="11">
    <source>
        <dbReference type="ARBA" id="ARBA00047508"/>
    </source>
</evidence>
<dbReference type="NCBIfam" id="TIGR00034">
    <property type="entry name" value="aroFGH"/>
    <property type="match status" value="1"/>
</dbReference>
<dbReference type="EC" id="2.5.1.54" evidence="4"/>
<name>A0A4Y9Z858_9APHY</name>
<dbReference type="SUPFAM" id="SSF51569">
    <property type="entry name" value="Aldolase"/>
    <property type="match status" value="1"/>
</dbReference>
<dbReference type="STRING" id="34475.A0A4Y9Z858"/>
<evidence type="ECO:0000256" key="7">
    <source>
        <dbReference type="ARBA" id="ARBA00023141"/>
    </source>
</evidence>
<comment type="catalytic activity">
    <reaction evidence="11">
        <text>D-erythrose 4-phosphate + phosphoenolpyruvate + H2O = 7-phospho-2-dehydro-3-deoxy-D-arabino-heptonate + phosphate</text>
        <dbReference type="Rhea" id="RHEA:14717"/>
        <dbReference type="ChEBI" id="CHEBI:15377"/>
        <dbReference type="ChEBI" id="CHEBI:16897"/>
        <dbReference type="ChEBI" id="CHEBI:43474"/>
        <dbReference type="ChEBI" id="CHEBI:58394"/>
        <dbReference type="ChEBI" id="CHEBI:58702"/>
        <dbReference type="EC" id="2.5.1.54"/>
    </reaction>
</comment>
<comment type="similarity">
    <text evidence="3">Belongs to the class-I DAHP synthase family.</text>
</comment>
<evidence type="ECO:0000313" key="14">
    <source>
        <dbReference type="Proteomes" id="UP000298390"/>
    </source>
</evidence>
<dbReference type="Proteomes" id="UP000298390">
    <property type="component" value="Unassembled WGS sequence"/>
</dbReference>
<dbReference type="PANTHER" id="PTHR21225">
    <property type="entry name" value="PHOSPHO-2-DEHYDRO-3-DEOXYHEPTONATE ALDOLASE DAHP SYNTHETASE"/>
    <property type="match status" value="1"/>
</dbReference>
<keyword evidence="6" id="KW-0808">Transferase</keyword>
<feature type="domain" description="DAHP synthetase I/KDSA" evidence="12">
    <location>
        <begin position="291"/>
        <end position="371"/>
    </location>
</feature>
<evidence type="ECO:0000256" key="8">
    <source>
        <dbReference type="ARBA" id="ARBA00031111"/>
    </source>
</evidence>
<evidence type="ECO:0000256" key="2">
    <source>
        <dbReference type="ARBA" id="ARBA00004688"/>
    </source>
</evidence>
<accession>A0A4Y9Z858</accession>
<evidence type="ECO:0000256" key="1">
    <source>
        <dbReference type="ARBA" id="ARBA00003726"/>
    </source>
</evidence>
<dbReference type="InterPro" id="IPR013785">
    <property type="entry name" value="Aldolase_TIM"/>
</dbReference>
<comment type="function">
    <text evidence="1">Stereospecific condensation of phosphoenolpyruvate (PEP) and D-erythrose-4-phosphate (E4P) giving rise to 3-deoxy-D-arabino-heptulosonate-7-phosphate (DAHP).</text>
</comment>
<sequence>MAITIREALDKLDDRRVRNIRPLIPPQILQEDLPLTLNAVQTVLEGRKATENILHSKDDRLLVVVGPCSVHNVESAMQYARLLRVYAEEAKDDLHIIMRVYFEKPRTTVGWKGLINDPDMDGTFQINRGLRIARTLLLDIAKLGLPAGCEFLDTISPQYTADLVSWGAIGARTTESQVHRELTSVLSMPTGFKNSTDGSVGIAIDACRAASQPHVFLSVGKEGLSSIVETLGNPDVHVILRGGASGPNYAAEYVRDCGAKLAKAGFAQKIMVRLTVGSMYFRFLTARYSMQIPCQIDCSHGNSQKQHKRQIDVAEDIAQQLESGETSEMIMGVMIESNLVEGRQDIPVSGPAGLIYGQSVTDACLSWEQTVPALERLREGVRGRRALVRNRSRGASFSAAKANGVNGVKANGIVVPELAKVNGTNGVTA</sequence>
<proteinExistence type="inferred from homology"/>
<comment type="caution">
    <text evidence="13">The sequence shown here is derived from an EMBL/GenBank/DDBJ whole genome shotgun (WGS) entry which is preliminary data.</text>
</comment>
<feature type="domain" description="DAHP synthetase I/KDSA" evidence="12">
    <location>
        <begin position="50"/>
        <end position="272"/>
    </location>
</feature>
<gene>
    <name evidence="13" type="ORF">EVJ58_g343</name>
</gene>
<evidence type="ECO:0000256" key="4">
    <source>
        <dbReference type="ARBA" id="ARBA00012694"/>
    </source>
</evidence>
<dbReference type="Gene3D" id="3.20.20.70">
    <property type="entry name" value="Aldolase class I"/>
    <property type="match status" value="1"/>
</dbReference>
<comment type="pathway">
    <text evidence="2">Metabolic intermediate biosynthesis; chorismate biosynthesis; chorismate from D-erythrose 4-phosphate and phosphoenolpyruvate: step 1/7.</text>
</comment>
<dbReference type="NCBIfam" id="NF009395">
    <property type="entry name" value="PRK12755.1"/>
    <property type="match status" value="1"/>
</dbReference>
<dbReference type="InterPro" id="IPR006219">
    <property type="entry name" value="DAHP_synth_1"/>
</dbReference>
<evidence type="ECO:0000256" key="3">
    <source>
        <dbReference type="ARBA" id="ARBA00007985"/>
    </source>
</evidence>
<keyword evidence="7" id="KW-0057">Aromatic amino acid biosynthesis</keyword>
<evidence type="ECO:0000256" key="5">
    <source>
        <dbReference type="ARBA" id="ARBA00022605"/>
    </source>
</evidence>
<dbReference type="Pfam" id="PF00793">
    <property type="entry name" value="DAHP_synth_1"/>
    <property type="match status" value="2"/>
</dbReference>
<protein>
    <recommendedName>
        <fullName evidence="4">3-deoxy-7-phosphoheptulonate synthase</fullName>
        <ecNumber evidence="4">2.5.1.54</ecNumber>
    </recommendedName>
    <alternativeName>
        <fullName evidence="10">3-deoxy-D-arabino-heptulosonate 7-phosphate synthase</fullName>
    </alternativeName>
    <alternativeName>
        <fullName evidence="9">DAHP synthase</fullName>
    </alternativeName>
    <alternativeName>
        <fullName evidence="8">Phospho-2-keto-3-deoxyheptonate aldolase</fullName>
    </alternativeName>
</protein>
<dbReference type="GO" id="GO:0009073">
    <property type="term" value="P:aromatic amino acid family biosynthetic process"/>
    <property type="evidence" value="ECO:0007669"/>
    <property type="project" value="UniProtKB-KW"/>
</dbReference>
<keyword evidence="5" id="KW-0028">Amino-acid biosynthesis</keyword>
<dbReference type="GO" id="GO:0008652">
    <property type="term" value="P:amino acid biosynthetic process"/>
    <property type="evidence" value="ECO:0007669"/>
    <property type="project" value="UniProtKB-KW"/>
</dbReference>
<dbReference type="GO" id="GO:0003849">
    <property type="term" value="F:3-deoxy-7-phosphoheptulonate synthase activity"/>
    <property type="evidence" value="ECO:0007669"/>
    <property type="project" value="UniProtKB-EC"/>
</dbReference>
<dbReference type="GO" id="GO:0005737">
    <property type="term" value="C:cytoplasm"/>
    <property type="evidence" value="ECO:0007669"/>
    <property type="project" value="TreeGrafter"/>
</dbReference>